<keyword evidence="2 7" id="KW-0227">DNA damage</keyword>
<dbReference type="Pfam" id="PF13662">
    <property type="entry name" value="Toprim_4"/>
    <property type="match status" value="1"/>
</dbReference>
<dbReference type="Pfam" id="PF02132">
    <property type="entry name" value="RecR_ZnF"/>
    <property type="match status" value="1"/>
</dbReference>
<evidence type="ECO:0000256" key="4">
    <source>
        <dbReference type="ARBA" id="ARBA00022833"/>
    </source>
</evidence>
<comment type="function">
    <text evidence="7">May play a role in DNA repair. It seems to be involved in an RecBC-independent recombinational process of DNA repair. It may act with RecF and RecO.</text>
</comment>
<evidence type="ECO:0000256" key="2">
    <source>
        <dbReference type="ARBA" id="ARBA00022763"/>
    </source>
</evidence>
<dbReference type="Gene3D" id="6.10.250.240">
    <property type="match status" value="1"/>
</dbReference>
<sequence>MSADPIERLILEMGRLPGIGERTAARLAFYLLKQARDAEARGLSTLARDLALALTEVVDEVRLCSRCQNLCASDLCSICEDTTRDERLLCVVENVSDLRALEASGAYRGTYHVLHGALAPLDGVGPADLKLPELADRVVRGGYQEVILAMNADVEGDATALYLARLLGAGDVKLSRLASGVPLGGELEYLDQATIGRALTARTPFES</sequence>
<dbReference type="SUPFAM" id="SSF111304">
    <property type="entry name" value="Recombination protein RecR"/>
    <property type="match status" value="1"/>
</dbReference>
<dbReference type="PROSITE" id="PS01300">
    <property type="entry name" value="RECR"/>
    <property type="match status" value="1"/>
</dbReference>
<dbReference type="NCBIfam" id="TIGR00615">
    <property type="entry name" value="recR"/>
    <property type="match status" value="1"/>
</dbReference>
<dbReference type="SMART" id="SM00493">
    <property type="entry name" value="TOPRIM"/>
    <property type="match status" value="1"/>
</dbReference>
<dbReference type="Gene3D" id="3.40.1360.10">
    <property type="match status" value="1"/>
</dbReference>
<dbReference type="Pfam" id="PF21176">
    <property type="entry name" value="RecR_HhH"/>
    <property type="match status" value="1"/>
</dbReference>
<dbReference type="InterPro" id="IPR034137">
    <property type="entry name" value="TOPRIM_RecR"/>
</dbReference>
<protein>
    <recommendedName>
        <fullName evidence="7">Recombination protein RecR</fullName>
    </recommendedName>
</protein>
<dbReference type="GO" id="GO:0003677">
    <property type="term" value="F:DNA binding"/>
    <property type="evidence" value="ECO:0007669"/>
    <property type="project" value="UniProtKB-UniRule"/>
</dbReference>
<evidence type="ECO:0000256" key="6">
    <source>
        <dbReference type="ARBA" id="ARBA00023204"/>
    </source>
</evidence>
<dbReference type="PANTHER" id="PTHR30446:SF0">
    <property type="entry name" value="RECOMBINATION PROTEIN RECR"/>
    <property type="match status" value="1"/>
</dbReference>
<evidence type="ECO:0000256" key="1">
    <source>
        <dbReference type="ARBA" id="ARBA00022723"/>
    </source>
</evidence>
<dbReference type="GO" id="GO:0006310">
    <property type="term" value="P:DNA recombination"/>
    <property type="evidence" value="ECO:0007669"/>
    <property type="project" value="UniProtKB-UniRule"/>
</dbReference>
<dbReference type="EMBL" id="GU567961">
    <property type="protein sequence ID" value="ADI21630.1"/>
    <property type="molecule type" value="Genomic_DNA"/>
</dbReference>
<evidence type="ECO:0000256" key="3">
    <source>
        <dbReference type="ARBA" id="ARBA00022771"/>
    </source>
</evidence>
<dbReference type="PROSITE" id="PS50880">
    <property type="entry name" value="TOPRIM"/>
    <property type="match status" value="1"/>
</dbReference>
<proteinExistence type="inferred from homology"/>
<keyword evidence="3 7" id="KW-0863">Zinc-finger</keyword>
<dbReference type="GO" id="GO:0006281">
    <property type="term" value="P:DNA repair"/>
    <property type="evidence" value="ECO:0007669"/>
    <property type="project" value="UniProtKB-UniRule"/>
</dbReference>
<organism evidence="9">
    <name type="scientific">uncultured myxobacterium HF0130_06F04</name>
    <dbReference type="NCBI Taxonomy" id="723555"/>
    <lineage>
        <taxon>Bacteria</taxon>
        <taxon>Pseudomonadati</taxon>
        <taxon>Myxococcota</taxon>
        <taxon>Myxococcia</taxon>
        <taxon>Myxococcales</taxon>
        <taxon>environmental samples</taxon>
    </lineage>
</organism>
<feature type="zinc finger region" description="C4-type" evidence="7">
    <location>
        <begin position="64"/>
        <end position="79"/>
    </location>
</feature>
<dbReference type="InterPro" id="IPR006171">
    <property type="entry name" value="TOPRIM_dom"/>
</dbReference>
<dbReference type="PANTHER" id="PTHR30446">
    <property type="entry name" value="RECOMBINATION PROTEIN RECR"/>
    <property type="match status" value="1"/>
</dbReference>
<feature type="domain" description="Toprim" evidence="8">
    <location>
        <begin position="87"/>
        <end position="182"/>
    </location>
</feature>
<dbReference type="InterPro" id="IPR000093">
    <property type="entry name" value="DNA_Rcmb_RecR"/>
</dbReference>
<evidence type="ECO:0000259" key="8">
    <source>
        <dbReference type="PROSITE" id="PS50880"/>
    </source>
</evidence>
<dbReference type="InterPro" id="IPR023627">
    <property type="entry name" value="Rcmb_RecR"/>
</dbReference>
<accession>E7C2F6</accession>
<keyword evidence="5 7" id="KW-0233">DNA recombination</keyword>
<dbReference type="InterPro" id="IPR015967">
    <property type="entry name" value="Rcmb_RecR_Znf"/>
</dbReference>
<name>E7C2F6_9BACT</name>
<dbReference type="AlphaFoldDB" id="E7C2F6"/>
<reference evidence="9" key="1">
    <citation type="submission" date="2010-01" db="EMBL/GenBank/DDBJ databases">
        <title>Genome fragments of uncultured bacteria from the North Pacific subtropical Gyre.</title>
        <authorList>
            <person name="Pham V.D."/>
            <person name="Delong E.F."/>
        </authorList>
    </citation>
    <scope>NUCLEOTIDE SEQUENCE</scope>
</reference>
<keyword evidence="4 7" id="KW-0862">Zinc</keyword>
<keyword evidence="1 7" id="KW-0479">Metal-binding</keyword>
<dbReference type="Gene3D" id="1.10.8.420">
    <property type="entry name" value="RecR Domain 1"/>
    <property type="match status" value="1"/>
</dbReference>
<keyword evidence="6 7" id="KW-0234">DNA repair</keyword>
<dbReference type="Pfam" id="PF21175">
    <property type="entry name" value="RecR_C"/>
    <property type="match status" value="1"/>
</dbReference>
<comment type="similarity">
    <text evidence="7">Belongs to the RecR family.</text>
</comment>
<dbReference type="GO" id="GO:0008270">
    <property type="term" value="F:zinc ion binding"/>
    <property type="evidence" value="ECO:0007669"/>
    <property type="project" value="UniProtKB-KW"/>
</dbReference>
<dbReference type="CDD" id="cd01025">
    <property type="entry name" value="TOPRIM_recR"/>
    <property type="match status" value="1"/>
</dbReference>
<evidence type="ECO:0000256" key="7">
    <source>
        <dbReference type="HAMAP-Rule" id="MF_00017"/>
    </source>
</evidence>
<evidence type="ECO:0000313" key="9">
    <source>
        <dbReference type="EMBL" id="ADI21630.1"/>
    </source>
</evidence>
<gene>
    <name evidence="7" type="primary">recR</name>
</gene>
<evidence type="ECO:0000256" key="5">
    <source>
        <dbReference type="ARBA" id="ARBA00023172"/>
    </source>
</evidence>
<dbReference type="HAMAP" id="MF_00017">
    <property type="entry name" value="RecR"/>
    <property type="match status" value="1"/>
</dbReference>